<evidence type="ECO:0000256" key="4">
    <source>
        <dbReference type="HAMAP-Rule" id="MF_00063"/>
    </source>
</evidence>
<dbReference type="InterPro" id="IPR014729">
    <property type="entry name" value="Rossmann-like_a/b/a_fold"/>
</dbReference>
<comment type="function">
    <text evidence="4">Catalyzes the formation of sulfite from adenosine 5'-phosphosulfate (APS) using thioredoxin as an electron donor.</text>
</comment>
<comment type="catalytic activity">
    <reaction evidence="4">
        <text>[thioredoxin]-disulfide + sulfite + AMP + 2 H(+) = adenosine 5'-phosphosulfate + [thioredoxin]-dithiol</text>
        <dbReference type="Rhea" id="RHEA:21976"/>
        <dbReference type="Rhea" id="RHEA-COMP:10698"/>
        <dbReference type="Rhea" id="RHEA-COMP:10700"/>
        <dbReference type="ChEBI" id="CHEBI:15378"/>
        <dbReference type="ChEBI" id="CHEBI:17359"/>
        <dbReference type="ChEBI" id="CHEBI:29950"/>
        <dbReference type="ChEBI" id="CHEBI:50058"/>
        <dbReference type="ChEBI" id="CHEBI:58243"/>
        <dbReference type="ChEBI" id="CHEBI:456215"/>
        <dbReference type="EC" id="1.8.4.10"/>
    </reaction>
</comment>
<dbReference type="PANTHER" id="PTHR46509:SF1">
    <property type="entry name" value="PHOSPHOADENOSINE PHOSPHOSULFATE REDUCTASE"/>
    <property type="match status" value="1"/>
</dbReference>
<evidence type="ECO:0000256" key="3">
    <source>
        <dbReference type="ARBA" id="ARBA00024327"/>
    </source>
</evidence>
<dbReference type="PIRSF" id="PIRSF000857">
    <property type="entry name" value="PAPS_reductase"/>
    <property type="match status" value="1"/>
</dbReference>
<feature type="domain" description="Phosphoadenosine phosphosulphate reductase" evidence="5">
    <location>
        <begin position="30"/>
        <end position="197"/>
    </location>
</feature>
<dbReference type="Pfam" id="PF01507">
    <property type="entry name" value="PAPS_reduct"/>
    <property type="match status" value="1"/>
</dbReference>
<dbReference type="Gene3D" id="3.40.50.620">
    <property type="entry name" value="HUPs"/>
    <property type="match status" value="1"/>
</dbReference>
<evidence type="ECO:0000313" key="7">
    <source>
        <dbReference type="Proteomes" id="UP001058098"/>
    </source>
</evidence>
<protein>
    <recommendedName>
        <fullName evidence="4">Adenosine 5'-phosphosulfate reductase</fullName>
        <shortName evidence="4">APS reductase</shortName>
        <ecNumber evidence="4">1.8.4.10</ecNumber>
    </recommendedName>
    <alternativeName>
        <fullName evidence="4">5'-adenylylsulfate reductase</fullName>
    </alternativeName>
    <alternativeName>
        <fullName evidence="4">Thioredoxin-dependent 5'-adenylylsulfate reductase</fullName>
    </alternativeName>
</protein>
<gene>
    <name evidence="4" type="primary">cysH</name>
    <name evidence="6" type="ORF">IHQ72_30990</name>
</gene>
<comment type="similarity">
    <text evidence="1 4">Belongs to the PAPS reductase family. CysH subfamily.</text>
</comment>
<keyword evidence="4" id="KW-0479">Metal-binding</keyword>
<dbReference type="InterPro" id="IPR002500">
    <property type="entry name" value="PAPS_reduct_dom"/>
</dbReference>
<keyword evidence="2 4" id="KW-0560">Oxidoreductase</keyword>
<dbReference type="NCBIfam" id="NF002537">
    <property type="entry name" value="PRK02090.1"/>
    <property type="match status" value="1"/>
</dbReference>
<name>A0ABY5QV49_9HYPH</name>
<comment type="pathway">
    <text evidence="3 4">Sulfur metabolism; hydrogen sulfide biosynthesis; sulfite from sulfate.</text>
</comment>
<feature type="binding site" evidence="4">
    <location>
        <position position="192"/>
    </location>
    <ligand>
        <name>[4Fe-4S] cluster</name>
        <dbReference type="ChEBI" id="CHEBI:49883"/>
    </ligand>
</feature>
<dbReference type="InterPro" id="IPR004511">
    <property type="entry name" value="PAPS/APS_Rdtase"/>
</dbReference>
<dbReference type="GO" id="GO:0004604">
    <property type="term" value="F:phosphoadenylyl-sulfate reductase (thioredoxin) activity"/>
    <property type="evidence" value="ECO:0007669"/>
    <property type="project" value="UniProtKB-EC"/>
</dbReference>
<dbReference type="EMBL" id="CP062229">
    <property type="protein sequence ID" value="UVC14978.1"/>
    <property type="molecule type" value="Genomic_DNA"/>
</dbReference>
<feature type="binding site" evidence="4">
    <location>
        <position position="112"/>
    </location>
    <ligand>
        <name>[4Fe-4S] cluster</name>
        <dbReference type="ChEBI" id="CHEBI:49883"/>
    </ligand>
</feature>
<keyword evidence="4" id="KW-0408">Iron</keyword>
<dbReference type="RefSeq" id="WP_258119509.1">
    <property type="nucleotide sequence ID" value="NZ_CP062229.1"/>
</dbReference>
<keyword evidence="4" id="KW-0963">Cytoplasm</keyword>
<accession>A0ABY5QV49</accession>
<reference evidence="6" key="1">
    <citation type="submission" date="2020-09" db="EMBL/GenBank/DDBJ databases">
        <title>Rhizobia associated with sainfoin plants.</title>
        <authorList>
            <person name="Asharfi S."/>
            <person name="Kuzmanovic N."/>
            <person name="Bunk B."/>
            <person name="Sproeer C."/>
            <person name="Becker M."/>
            <person name="Thuenen T."/>
        </authorList>
    </citation>
    <scope>NUCLEOTIDE SEQUENCE</scope>
    <source>
        <strain evidence="6">OM4</strain>
    </source>
</reference>
<evidence type="ECO:0000256" key="1">
    <source>
        <dbReference type="ARBA" id="ARBA00009732"/>
    </source>
</evidence>
<dbReference type="Proteomes" id="UP001058098">
    <property type="component" value="Chromosome"/>
</dbReference>
<dbReference type="SUPFAM" id="SSF52402">
    <property type="entry name" value="Adenine nucleotide alpha hydrolases-like"/>
    <property type="match status" value="1"/>
</dbReference>
<dbReference type="EC" id="1.8.4.10" evidence="4"/>
<dbReference type="PANTHER" id="PTHR46509">
    <property type="entry name" value="PHOSPHOADENOSINE PHOSPHOSULFATE REDUCTASE"/>
    <property type="match status" value="1"/>
</dbReference>
<comment type="subcellular location">
    <subcellularLocation>
        <location evidence="4">Cytoplasm</location>
    </subcellularLocation>
</comment>
<feature type="active site" description="Nucleophile; cysteine thiosulfonate intermediate" evidence="4">
    <location>
        <position position="218"/>
    </location>
</feature>
<dbReference type="HAMAP" id="MF_00063">
    <property type="entry name" value="CysH"/>
    <property type="match status" value="1"/>
</dbReference>
<feature type="binding site" evidence="4">
    <location>
        <position position="195"/>
    </location>
    <ligand>
        <name>[4Fe-4S] cluster</name>
        <dbReference type="ChEBI" id="CHEBI:49883"/>
    </ligand>
</feature>
<feature type="binding site" evidence="4">
    <location>
        <position position="111"/>
    </location>
    <ligand>
        <name>[4Fe-4S] cluster</name>
        <dbReference type="ChEBI" id="CHEBI:49883"/>
    </ligand>
</feature>
<sequence>MYEAVIAELNHLDGPDLLAPLVSDLFCGNIALVSSFGAESAVLLHMAASIDRSLPVITLDTGKLFSETIAYRAQLTALLGLTDLRVITPQANVLRVLDGAGALHRRDPDRCCHIRKVLPLENALTGFKAWISGRKRYHGGLRADVPTVEETDGRLKIDPLARFTREQIEVYLDRYNLPRHPLLEKGYLSIGCAPCTLEGGSVDNPRAGRWSGLSKMECGIHRSPAGAASHNSVSSAS</sequence>
<comment type="cofactor">
    <cofactor evidence="4">
        <name>[4Fe-4S] cluster</name>
        <dbReference type="ChEBI" id="CHEBI:49883"/>
    </cofactor>
    <text evidence="4">Binds 1 [4Fe-4S] cluster per subunit.</text>
</comment>
<organism evidence="6 7">
    <name type="scientific">Mesorhizobium onobrychidis</name>
    <dbReference type="NCBI Taxonomy" id="2775404"/>
    <lineage>
        <taxon>Bacteria</taxon>
        <taxon>Pseudomonadati</taxon>
        <taxon>Pseudomonadota</taxon>
        <taxon>Alphaproteobacteria</taxon>
        <taxon>Hyphomicrobiales</taxon>
        <taxon>Phyllobacteriaceae</taxon>
        <taxon>Mesorhizobium</taxon>
    </lineage>
</organism>
<keyword evidence="7" id="KW-1185">Reference proteome</keyword>
<evidence type="ECO:0000256" key="2">
    <source>
        <dbReference type="ARBA" id="ARBA00023002"/>
    </source>
</evidence>
<evidence type="ECO:0000313" key="6">
    <source>
        <dbReference type="EMBL" id="UVC14978.1"/>
    </source>
</evidence>
<keyword evidence="4" id="KW-0411">Iron-sulfur</keyword>
<proteinExistence type="inferred from homology"/>
<evidence type="ECO:0000259" key="5">
    <source>
        <dbReference type="Pfam" id="PF01507"/>
    </source>
</evidence>